<evidence type="ECO:0000313" key="2">
    <source>
        <dbReference type="Proteomes" id="UP000314294"/>
    </source>
</evidence>
<protein>
    <submittedName>
        <fullName evidence="1">Uncharacterized protein</fullName>
    </submittedName>
</protein>
<reference evidence="1 2" key="1">
    <citation type="submission" date="2019-03" db="EMBL/GenBank/DDBJ databases">
        <title>First draft genome of Liparis tanakae, snailfish: a comprehensive survey of snailfish specific genes.</title>
        <authorList>
            <person name="Kim W."/>
            <person name="Song I."/>
            <person name="Jeong J.-H."/>
            <person name="Kim D."/>
            <person name="Kim S."/>
            <person name="Ryu S."/>
            <person name="Song J.Y."/>
            <person name="Lee S.K."/>
        </authorList>
    </citation>
    <scope>NUCLEOTIDE SEQUENCE [LARGE SCALE GENOMIC DNA]</scope>
    <source>
        <tissue evidence="1">Muscle</tissue>
    </source>
</reference>
<dbReference type="AlphaFoldDB" id="A0A4Z2FDW5"/>
<evidence type="ECO:0000313" key="1">
    <source>
        <dbReference type="EMBL" id="TNN39171.1"/>
    </source>
</evidence>
<gene>
    <name evidence="1" type="ORF">EYF80_050659</name>
</gene>
<accession>A0A4Z2FDW5</accession>
<name>A0A4Z2FDW5_9TELE</name>
<comment type="caution">
    <text evidence="1">The sequence shown here is derived from an EMBL/GenBank/DDBJ whole genome shotgun (WGS) entry which is preliminary data.</text>
</comment>
<sequence length="62" mass="6688">MRLTGRGLRANGPDHRYGGSHASHCDYISADAFCLFCSSLVYLHSNQKPAPIGGDNPKNKNA</sequence>
<proteinExistence type="predicted"/>
<keyword evidence="2" id="KW-1185">Reference proteome</keyword>
<dbReference type="EMBL" id="SRLO01001303">
    <property type="protein sequence ID" value="TNN39171.1"/>
    <property type="molecule type" value="Genomic_DNA"/>
</dbReference>
<organism evidence="1 2">
    <name type="scientific">Liparis tanakae</name>
    <name type="common">Tanaka's snailfish</name>
    <dbReference type="NCBI Taxonomy" id="230148"/>
    <lineage>
        <taxon>Eukaryota</taxon>
        <taxon>Metazoa</taxon>
        <taxon>Chordata</taxon>
        <taxon>Craniata</taxon>
        <taxon>Vertebrata</taxon>
        <taxon>Euteleostomi</taxon>
        <taxon>Actinopterygii</taxon>
        <taxon>Neopterygii</taxon>
        <taxon>Teleostei</taxon>
        <taxon>Neoteleostei</taxon>
        <taxon>Acanthomorphata</taxon>
        <taxon>Eupercaria</taxon>
        <taxon>Perciformes</taxon>
        <taxon>Cottioidei</taxon>
        <taxon>Cottales</taxon>
        <taxon>Liparidae</taxon>
        <taxon>Liparis</taxon>
    </lineage>
</organism>
<dbReference type="Proteomes" id="UP000314294">
    <property type="component" value="Unassembled WGS sequence"/>
</dbReference>